<dbReference type="PANTHER" id="PTHR30632:SF0">
    <property type="entry name" value="SULFATE-BINDING PROTEIN"/>
    <property type="match status" value="1"/>
</dbReference>
<evidence type="ECO:0000256" key="3">
    <source>
        <dbReference type="ARBA" id="ARBA00022729"/>
    </source>
</evidence>
<dbReference type="InterPro" id="IPR050682">
    <property type="entry name" value="ModA/WtpA"/>
</dbReference>
<sequence>MAVGTALVAAAGVLAACGLAPSTTPVDLPPTVKISSASSLRVIDQAAQESTALLPQPVTLEFNHAGSSTLVHQLAAGLPSDLLITASADTMARAVDENLVGSPVLLASNHMVLIVPAENPASIHSVTDITPRHVVAKCDSTVPCGEIADQIIAANGYELRFASLERQVADVVGRVVSGQADAGFVYSTDAKAAGERVATIELPGATKYRNHILGAVTTNATHPDQAGAVLELFQGNFSQHWHAAGFTVPQATG</sequence>
<dbReference type="GO" id="GO:0015689">
    <property type="term" value="P:molybdate ion transport"/>
    <property type="evidence" value="ECO:0007669"/>
    <property type="project" value="InterPro"/>
</dbReference>
<dbReference type="EMBL" id="CP009249">
    <property type="protein sequence ID" value="APT93733.1"/>
    <property type="molecule type" value="Genomic_DNA"/>
</dbReference>
<dbReference type="GO" id="GO:0046872">
    <property type="term" value="F:metal ion binding"/>
    <property type="evidence" value="ECO:0007669"/>
    <property type="project" value="UniProtKB-KW"/>
</dbReference>
<dbReference type="Proteomes" id="UP000185491">
    <property type="component" value="Chromosome"/>
</dbReference>
<accession>A0A1L7D6W2</accession>
<name>A0A1L7D6W2_9CORY</name>
<evidence type="ECO:0008006" key="7">
    <source>
        <dbReference type="Google" id="ProtNLM"/>
    </source>
</evidence>
<dbReference type="PANTHER" id="PTHR30632">
    <property type="entry name" value="MOLYBDATE-BINDING PERIPLASMIC PROTEIN"/>
    <property type="match status" value="1"/>
</dbReference>
<proteinExistence type="inferred from homology"/>
<dbReference type="GO" id="GO:0030973">
    <property type="term" value="F:molybdate ion binding"/>
    <property type="evidence" value="ECO:0007669"/>
    <property type="project" value="TreeGrafter"/>
</dbReference>
<dbReference type="STRING" id="161895.CPHO_07605"/>
<protein>
    <recommendedName>
        <fullName evidence="7">Molybdate-binding protein</fullName>
    </recommendedName>
</protein>
<evidence type="ECO:0000256" key="4">
    <source>
        <dbReference type="SAM" id="SignalP"/>
    </source>
</evidence>
<dbReference type="AlphaFoldDB" id="A0A1L7D6W2"/>
<dbReference type="InterPro" id="IPR005950">
    <property type="entry name" value="ModA"/>
</dbReference>
<keyword evidence="2" id="KW-0479">Metal-binding</keyword>
<gene>
    <name evidence="5" type="ORF">CPHO_07605</name>
</gene>
<dbReference type="SUPFAM" id="SSF53850">
    <property type="entry name" value="Periplasmic binding protein-like II"/>
    <property type="match status" value="1"/>
</dbReference>
<dbReference type="Pfam" id="PF13531">
    <property type="entry name" value="SBP_bac_11"/>
    <property type="match status" value="1"/>
</dbReference>
<dbReference type="Gene3D" id="3.40.190.10">
    <property type="entry name" value="Periplasmic binding protein-like II"/>
    <property type="match status" value="2"/>
</dbReference>
<comment type="similarity">
    <text evidence="1">Belongs to the bacterial solute-binding protein ModA family.</text>
</comment>
<evidence type="ECO:0000256" key="1">
    <source>
        <dbReference type="ARBA" id="ARBA00009175"/>
    </source>
</evidence>
<feature type="signal peptide" evidence="4">
    <location>
        <begin position="1"/>
        <end position="15"/>
    </location>
</feature>
<organism evidence="5 6">
    <name type="scientific">Corynebacterium phocae</name>
    <dbReference type="NCBI Taxonomy" id="161895"/>
    <lineage>
        <taxon>Bacteria</taxon>
        <taxon>Bacillati</taxon>
        <taxon>Actinomycetota</taxon>
        <taxon>Actinomycetes</taxon>
        <taxon>Mycobacteriales</taxon>
        <taxon>Corynebacteriaceae</taxon>
        <taxon>Corynebacterium</taxon>
    </lineage>
</organism>
<dbReference type="NCBIfam" id="TIGR01256">
    <property type="entry name" value="modA"/>
    <property type="match status" value="1"/>
</dbReference>
<evidence type="ECO:0000313" key="5">
    <source>
        <dbReference type="EMBL" id="APT93733.1"/>
    </source>
</evidence>
<keyword evidence="6" id="KW-1185">Reference proteome</keyword>
<evidence type="ECO:0000256" key="2">
    <source>
        <dbReference type="ARBA" id="ARBA00022723"/>
    </source>
</evidence>
<reference evidence="5 6" key="1">
    <citation type="submission" date="2014-08" db="EMBL/GenBank/DDBJ databases">
        <title>Complete genome sequence of Corynebacterium phocae M408/89/1(T)(=DSM 44612(T)), isolated from the common seal (Phoca vitulina).</title>
        <authorList>
            <person name="Ruckert C."/>
            <person name="Albersmeier A."/>
            <person name="Winkler A."/>
            <person name="Kalinowski J."/>
        </authorList>
    </citation>
    <scope>NUCLEOTIDE SEQUENCE [LARGE SCALE GENOMIC DNA]</scope>
    <source>
        <strain evidence="5 6">M408/89/1</strain>
    </source>
</reference>
<feature type="chain" id="PRO_5039127246" description="Molybdate-binding protein" evidence="4">
    <location>
        <begin position="16"/>
        <end position="253"/>
    </location>
</feature>
<dbReference type="KEGG" id="cpho:CPHO_07605"/>
<keyword evidence="3 4" id="KW-0732">Signal</keyword>
<evidence type="ECO:0000313" key="6">
    <source>
        <dbReference type="Proteomes" id="UP000185491"/>
    </source>
</evidence>